<protein>
    <submittedName>
        <fullName evidence="2">Uncharacterized protein</fullName>
    </submittedName>
</protein>
<name>A0A1J9QVL3_9EURO</name>
<dbReference type="EMBL" id="LGRN01000002">
    <property type="protein sequence ID" value="OJD19900.1"/>
    <property type="molecule type" value="Genomic_DNA"/>
</dbReference>
<dbReference type="AlphaFoldDB" id="A0A1J9QVL3"/>
<dbReference type="Proteomes" id="UP000182235">
    <property type="component" value="Unassembled WGS sequence"/>
</dbReference>
<dbReference type="OrthoDB" id="10324551at2759"/>
<sequence>MTGYPISHEQTFSGPADVRSNACLCLKPLEHNPTLNHCEAVEKRQSVWSVFWLEERLQPHVSTLCAFARLALLQLSGIKRKIRLRIQSGRATSDRSMESVSPSTERAGSGHRLHVTNTRKFARIQSVSFAGGTRGRTISTIPKDGISFSQTAASSPNAHPRDNIWSLYVEERGHIGLRHDNIPGG</sequence>
<accession>A0A1J9QVL3</accession>
<proteinExistence type="predicted"/>
<evidence type="ECO:0000313" key="2">
    <source>
        <dbReference type="EMBL" id="OJD19900.1"/>
    </source>
</evidence>
<organism evidence="2 3">
    <name type="scientific">Emergomyces pasteurianus Ep9510</name>
    <dbReference type="NCBI Taxonomy" id="1447872"/>
    <lineage>
        <taxon>Eukaryota</taxon>
        <taxon>Fungi</taxon>
        <taxon>Dikarya</taxon>
        <taxon>Ascomycota</taxon>
        <taxon>Pezizomycotina</taxon>
        <taxon>Eurotiomycetes</taxon>
        <taxon>Eurotiomycetidae</taxon>
        <taxon>Onygenales</taxon>
        <taxon>Ajellomycetaceae</taxon>
        <taxon>Emergomyces</taxon>
    </lineage>
</organism>
<evidence type="ECO:0000313" key="3">
    <source>
        <dbReference type="Proteomes" id="UP000182235"/>
    </source>
</evidence>
<gene>
    <name evidence="2" type="ORF">AJ78_00094</name>
</gene>
<comment type="caution">
    <text evidence="2">The sequence shown here is derived from an EMBL/GenBank/DDBJ whole genome shotgun (WGS) entry which is preliminary data.</text>
</comment>
<dbReference type="VEuPathDB" id="FungiDB:AJ78_00094"/>
<evidence type="ECO:0000256" key="1">
    <source>
        <dbReference type="SAM" id="MobiDB-lite"/>
    </source>
</evidence>
<keyword evidence="3" id="KW-1185">Reference proteome</keyword>
<feature type="region of interest" description="Disordered" evidence="1">
    <location>
        <begin position="89"/>
        <end position="111"/>
    </location>
</feature>
<reference evidence="2 3" key="1">
    <citation type="submission" date="2015-07" db="EMBL/GenBank/DDBJ databases">
        <title>Emmonsia species relationships and genome sequence.</title>
        <authorList>
            <consortium name="The Broad Institute Genomics Platform"/>
            <person name="Cuomo C.A."/>
            <person name="Munoz J.F."/>
            <person name="Imamovic A."/>
            <person name="Priest M.E."/>
            <person name="Young S."/>
            <person name="Clay O.K."/>
            <person name="McEwen J.G."/>
        </authorList>
    </citation>
    <scope>NUCLEOTIDE SEQUENCE [LARGE SCALE GENOMIC DNA]</scope>
    <source>
        <strain evidence="2 3">UAMH 9510</strain>
    </source>
</reference>